<dbReference type="Proteomes" id="UP000048984">
    <property type="component" value="Unassembled WGS sequence"/>
</dbReference>
<dbReference type="PANTHER" id="PTHR43900:SF3">
    <property type="entry name" value="GLUTATHIONE S-TRANSFERASE RHO"/>
    <property type="match status" value="1"/>
</dbReference>
<accession>A0A0P6VI08</accession>
<feature type="domain" description="GST N-terminal" evidence="3">
    <location>
        <begin position="6"/>
        <end position="82"/>
    </location>
</feature>
<dbReference type="RefSeq" id="WP_054357864.1">
    <property type="nucleotide sequence ID" value="NZ_JAPCYQ010000001.1"/>
</dbReference>
<dbReference type="Gene3D" id="1.20.1050.10">
    <property type="match status" value="1"/>
</dbReference>
<dbReference type="PROSITE" id="PS50404">
    <property type="entry name" value="GST_NTER"/>
    <property type="match status" value="1"/>
</dbReference>
<dbReference type="SUPFAM" id="SSF52833">
    <property type="entry name" value="Thioredoxin-like"/>
    <property type="match status" value="1"/>
</dbReference>
<dbReference type="SFLD" id="SFLDG00358">
    <property type="entry name" value="Main_(cytGST)"/>
    <property type="match status" value="1"/>
</dbReference>
<dbReference type="CDD" id="cd00299">
    <property type="entry name" value="GST_C_family"/>
    <property type="match status" value="1"/>
</dbReference>
<dbReference type="InterPro" id="IPR004046">
    <property type="entry name" value="GST_C"/>
</dbReference>
<dbReference type="InterPro" id="IPR036282">
    <property type="entry name" value="Glutathione-S-Trfase_C_sf"/>
</dbReference>
<dbReference type="GO" id="GO:0004364">
    <property type="term" value="F:glutathione transferase activity"/>
    <property type="evidence" value="ECO:0007669"/>
    <property type="project" value="UniProtKB-EC"/>
</dbReference>
<dbReference type="Pfam" id="PF00043">
    <property type="entry name" value="GST_C"/>
    <property type="match status" value="1"/>
</dbReference>
<dbReference type="PANTHER" id="PTHR43900">
    <property type="entry name" value="GLUTATHIONE S-TRANSFERASE RHO"/>
    <property type="match status" value="1"/>
</dbReference>
<dbReference type="SFLD" id="SFLDS00019">
    <property type="entry name" value="Glutathione_Transferase_(cytos"/>
    <property type="match status" value="1"/>
</dbReference>
<keyword evidence="6" id="KW-1185">Reference proteome</keyword>
<dbReference type="AlphaFoldDB" id="A0A0P6VI08"/>
<organism evidence="5 6">
    <name type="scientific">Prosthecodimorpha hirschii</name>
    <dbReference type="NCBI Taxonomy" id="665126"/>
    <lineage>
        <taxon>Bacteria</taxon>
        <taxon>Pseudomonadati</taxon>
        <taxon>Pseudomonadota</taxon>
        <taxon>Alphaproteobacteria</taxon>
        <taxon>Hyphomicrobiales</taxon>
        <taxon>Ancalomicrobiaceae</taxon>
        <taxon>Prosthecodimorpha</taxon>
    </lineage>
</organism>
<reference evidence="5 6" key="1">
    <citation type="submission" date="2015-09" db="EMBL/GenBank/DDBJ databases">
        <authorList>
            <person name="Jackson K.R."/>
            <person name="Lunt B.L."/>
            <person name="Fisher J.N.B."/>
            <person name="Gardner A.V."/>
            <person name="Bailey M.E."/>
            <person name="Deus L.M."/>
            <person name="Earl A.S."/>
            <person name="Gibby P.D."/>
            <person name="Hartmann K.A."/>
            <person name="Liu J.E."/>
            <person name="Manci A.M."/>
            <person name="Nielsen D.A."/>
            <person name="Solomon M.B."/>
            <person name="Breakwell D.P."/>
            <person name="Burnett S.H."/>
            <person name="Grose J.H."/>
        </authorList>
    </citation>
    <scope>NUCLEOTIDE SEQUENCE [LARGE SCALE GENOMIC DNA]</scope>
    <source>
        <strain evidence="5 6">16</strain>
    </source>
</reference>
<evidence type="ECO:0000256" key="2">
    <source>
        <dbReference type="ARBA" id="ARBA00022679"/>
    </source>
</evidence>
<evidence type="ECO:0000313" key="5">
    <source>
        <dbReference type="EMBL" id="KPL51701.1"/>
    </source>
</evidence>
<dbReference type="GO" id="GO:0005737">
    <property type="term" value="C:cytoplasm"/>
    <property type="evidence" value="ECO:0007669"/>
    <property type="project" value="TreeGrafter"/>
</dbReference>
<feature type="domain" description="GST C-terminal" evidence="4">
    <location>
        <begin position="87"/>
        <end position="207"/>
    </location>
</feature>
<dbReference type="Pfam" id="PF13417">
    <property type="entry name" value="GST_N_3"/>
    <property type="match status" value="1"/>
</dbReference>
<dbReference type="InterPro" id="IPR036249">
    <property type="entry name" value="Thioredoxin-like_sf"/>
</dbReference>
<reference evidence="5 6" key="2">
    <citation type="submission" date="2015-10" db="EMBL/GenBank/DDBJ databases">
        <title>Draft Genome Sequence of Prosthecomicrobium hirschii ATCC 27832.</title>
        <authorList>
            <person name="Daniel J."/>
            <person name="Givan S.A."/>
            <person name="Brun Y.V."/>
            <person name="Brown P.J."/>
        </authorList>
    </citation>
    <scope>NUCLEOTIDE SEQUENCE [LARGE SCALE GENOMIC DNA]</scope>
    <source>
        <strain evidence="5 6">16</strain>
    </source>
</reference>
<dbReference type="GO" id="GO:0043295">
    <property type="term" value="F:glutathione binding"/>
    <property type="evidence" value="ECO:0007669"/>
    <property type="project" value="TreeGrafter"/>
</dbReference>
<evidence type="ECO:0000313" key="6">
    <source>
        <dbReference type="Proteomes" id="UP000048984"/>
    </source>
</evidence>
<dbReference type="InterPro" id="IPR004045">
    <property type="entry name" value="Glutathione_S-Trfase_N"/>
</dbReference>
<dbReference type="OrthoDB" id="9797500at2"/>
<evidence type="ECO:0000259" key="3">
    <source>
        <dbReference type="PROSITE" id="PS50404"/>
    </source>
</evidence>
<keyword evidence="2" id="KW-0808">Transferase</keyword>
<dbReference type="SUPFAM" id="SSF47616">
    <property type="entry name" value="GST C-terminal domain-like"/>
    <property type="match status" value="1"/>
</dbReference>
<evidence type="ECO:0000256" key="1">
    <source>
        <dbReference type="ARBA" id="ARBA00012452"/>
    </source>
</evidence>
<dbReference type="InterPro" id="IPR010987">
    <property type="entry name" value="Glutathione-S-Trfase_C-like"/>
</dbReference>
<name>A0A0P6VI08_9HYPH</name>
<comment type="caution">
    <text evidence="5">The sequence shown here is derived from an EMBL/GenBank/DDBJ whole genome shotgun (WGS) entry which is preliminary data.</text>
</comment>
<dbReference type="EC" id="2.5.1.18" evidence="1"/>
<evidence type="ECO:0000259" key="4">
    <source>
        <dbReference type="PROSITE" id="PS50405"/>
    </source>
</evidence>
<protein>
    <recommendedName>
        <fullName evidence="1">glutathione transferase</fullName>
        <ecNumber evidence="1">2.5.1.18</ecNumber>
    </recommendedName>
</protein>
<dbReference type="InterPro" id="IPR040079">
    <property type="entry name" value="Glutathione_S-Trfase"/>
</dbReference>
<sequence length="207" mass="21970">MSGTQSKPQIIGAPFSTYVRVCRIVAEEKGIAYDLVPARPHSAAVDAVHPFGRIPILRHGALELYESRAIVGYLEATFPEPRLIPADPVAAARVEQWVSLVNTTLDPILVRRYVLAYMMPPEGGPDRDKIAAVLPQVEKALGLIAAAVAENGHLVGDGFTYADANLVPILDYVARTPEGGAIIEASGALKAAMAGWAARPSVAATRP</sequence>
<dbReference type="PROSITE" id="PS50405">
    <property type="entry name" value="GST_CTER"/>
    <property type="match status" value="1"/>
</dbReference>
<dbReference type="STRING" id="665126.ABB55_05210"/>
<gene>
    <name evidence="5" type="ORF">ABB55_05210</name>
</gene>
<dbReference type="Gene3D" id="3.40.30.10">
    <property type="entry name" value="Glutaredoxin"/>
    <property type="match status" value="1"/>
</dbReference>
<proteinExistence type="predicted"/>
<dbReference type="EMBL" id="LJYW01000001">
    <property type="protein sequence ID" value="KPL51701.1"/>
    <property type="molecule type" value="Genomic_DNA"/>
</dbReference>